<feature type="domain" description="DUF6973" evidence="1">
    <location>
        <begin position="21"/>
        <end position="142"/>
    </location>
</feature>
<dbReference type="STRING" id="926559.JoomaDRAFT_1450"/>
<evidence type="ECO:0000313" key="2">
    <source>
        <dbReference type="EMBL" id="EIJ38465.1"/>
    </source>
</evidence>
<evidence type="ECO:0000259" key="1">
    <source>
        <dbReference type="Pfam" id="PF22322"/>
    </source>
</evidence>
<dbReference type="AlphaFoldDB" id="I3C4C2"/>
<proteinExistence type="predicted"/>
<dbReference type="eggNOG" id="ENOG5032VPP">
    <property type="taxonomic scope" value="Bacteria"/>
</dbReference>
<dbReference type="InterPro" id="IPR054246">
    <property type="entry name" value="DUF6973"/>
</dbReference>
<dbReference type="Pfam" id="PF22322">
    <property type="entry name" value="DUF6973"/>
    <property type="match status" value="1"/>
</dbReference>
<gene>
    <name evidence="2" type="ORF">JoomaDRAFT_1450</name>
</gene>
<reference evidence="2 3" key="1">
    <citation type="submission" date="2012-02" db="EMBL/GenBank/DDBJ databases">
        <title>Improved High-Quality Draft genome of Joostella marina DSM 19592.</title>
        <authorList>
            <consortium name="US DOE Joint Genome Institute (JGI-PGF)"/>
            <person name="Lucas S."/>
            <person name="Copeland A."/>
            <person name="Lapidus A."/>
            <person name="Bruce D."/>
            <person name="Goodwin L."/>
            <person name="Pitluck S."/>
            <person name="Peters L."/>
            <person name="Chertkov O."/>
            <person name="Ovchinnikova G."/>
            <person name="Kyrpides N."/>
            <person name="Mavromatis K."/>
            <person name="Detter J.C."/>
            <person name="Han C."/>
            <person name="Land M."/>
            <person name="Hauser L."/>
            <person name="Markowitz V."/>
            <person name="Cheng J.-F."/>
            <person name="Hugenholtz P."/>
            <person name="Woyke T."/>
            <person name="Wu D."/>
            <person name="Tindall B."/>
            <person name="Brambilla E."/>
            <person name="Klenk H.-P."/>
            <person name="Eisen J.A."/>
        </authorList>
    </citation>
    <scope>NUCLEOTIDE SEQUENCE [LARGE SCALE GENOMIC DNA]</scope>
    <source>
        <strain evidence="2 3">DSM 19592</strain>
    </source>
</reference>
<keyword evidence="3" id="KW-1185">Reference proteome</keyword>
<dbReference type="EMBL" id="JH651379">
    <property type="protein sequence ID" value="EIJ38465.1"/>
    <property type="molecule type" value="Genomic_DNA"/>
</dbReference>
<name>I3C4C2_9FLAO</name>
<protein>
    <recommendedName>
        <fullName evidence="1">DUF6973 domain-containing protein</fullName>
    </recommendedName>
</protein>
<sequence length="164" mass="18754">MNVGRIIKSLSWSQLIRLLGIAISRPILFYCFIKATKKCISITTTHFGNTHHKNNIANAFRHALWTFLIINFSLKAGKNIKKSTSWAKFITDWHEDTFINNPLERAMDIHNNTVGICFAEKQYSSNKNLEISITSLLDNTNEAIQITNLDEIKLANNKLVFIDT</sequence>
<organism evidence="2 3">
    <name type="scientific">Galbibacter orientalis DSM 19592</name>
    <dbReference type="NCBI Taxonomy" id="926559"/>
    <lineage>
        <taxon>Bacteria</taxon>
        <taxon>Pseudomonadati</taxon>
        <taxon>Bacteroidota</taxon>
        <taxon>Flavobacteriia</taxon>
        <taxon>Flavobacteriales</taxon>
        <taxon>Flavobacteriaceae</taxon>
        <taxon>Galbibacter</taxon>
    </lineage>
</organism>
<accession>I3C4C2</accession>
<evidence type="ECO:0000313" key="3">
    <source>
        <dbReference type="Proteomes" id="UP000004690"/>
    </source>
</evidence>
<dbReference type="HOGENOM" id="CLU_1567640_0_0_10"/>
<dbReference type="Proteomes" id="UP000004690">
    <property type="component" value="Unassembled WGS sequence"/>
</dbReference>